<protein>
    <submittedName>
        <fullName evidence="1">Uncharacterized protein</fullName>
    </submittedName>
</protein>
<evidence type="ECO:0000313" key="1">
    <source>
        <dbReference type="EMBL" id="QHT84432.1"/>
    </source>
</evidence>
<dbReference type="EMBL" id="MN740017">
    <property type="protein sequence ID" value="QHT84432.1"/>
    <property type="molecule type" value="Genomic_DNA"/>
</dbReference>
<sequence length="243" mass="28126">MLTYDIIIKHLMPEINNFSLQSNIVMKSCDFSFFSSLFDDTFYRFGVDTNNSLINSIKYCFNINNDTNIDLSSDITDIVKQLDINIIVFDFKNNKITIEHNNDYINPWKPTIFLANYSNNYANFWEPIVCKDTKVFSFGSPKAHILKNNIYNQIMNSNSNSINDNFHEILSLEGFNINDNDESNNSEESNDAFITKEPIDKISLAKLNKMKKEELVVLCKTMNKTITKKSFTKKDLIDLILLS</sequence>
<dbReference type="AlphaFoldDB" id="A0A6C0HV87"/>
<reference evidence="1" key="1">
    <citation type="journal article" date="2020" name="Nature">
        <title>Giant virus diversity and host interactions through global metagenomics.</title>
        <authorList>
            <person name="Schulz F."/>
            <person name="Roux S."/>
            <person name="Paez-Espino D."/>
            <person name="Jungbluth S."/>
            <person name="Walsh D.A."/>
            <person name="Denef V.J."/>
            <person name="McMahon K.D."/>
            <person name="Konstantinidis K.T."/>
            <person name="Eloe-Fadrosh E.A."/>
            <person name="Kyrpides N.C."/>
            <person name="Woyke T."/>
        </authorList>
    </citation>
    <scope>NUCLEOTIDE SEQUENCE</scope>
    <source>
        <strain evidence="1">GVMAG-M-3300023184-177</strain>
    </source>
</reference>
<accession>A0A6C0HV87</accession>
<name>A0A6C0HV87_9ZZZZ</name>
<proteinExistence type="predicted"/>
<organism evidence="1">
    <name type="scientific">viral metagenome</name>
    <dbReference type="NCBI Taxonomy" id="1070528"/>
    <lineage>
        <taxon>unclassified sequences</taxon>
        <taxon>metagenomes</taxon>
        <taxon>organismal metagenomes</taxon>
    </lineage>
</organism>